<dbReference type="Proteomes" id="UP001162483">
    <property type="component" value="Unassembled WGS sequence"/>
</dbReference>
<reference evidence="1" key="1">
    <citation type="submission" date="2023-05" db="EMBL/GenBank/DDBJ databases">
        <authorList>
            <person name="Stuckert A."/>
        </authorList>
    </citation>
    <scope>NUCLEOTIDE SEQUENCE</scope>
</reference>
<accession>A0ABN9EMT0</accession>
<organism evidence="1 2">
    <name type="scientific">Staurois parvus</name>
    <dbReference type="NCBI Taxonomy" id="386267"/>
    <lineage>
        <taxon>Eukaryota</taxon>
        <taxon>Metazoa</taxon>
        <taxon>Chordata</taxon>
        <taxon>Craniata</taxon>
        <taxon>Vertebrata</taxon>
        <taxon>Euteleostomi</taxon>
        <taxon>Amphibia</taxon>
        <taxon>Batrachia</taxon>
        <taxon>Anura</taxon>
        <taxon>Neobatrachia</taxon>
        <taxon>Ranoidea</taxon>
        <taxon>Ranidae</taxon>
        <taxon>Staurois</taxon>
    </lineage>
</organism>
<name>A0ABN9EMT0_9NEOB</name>
<evidence type="ECO:0000313" key="1">
    <source>
        <dbReference type="EMBL" id="CAI9585332.1"/>
    </source>
</evidence>
<comment type="caution">
    <text evidence="1">The sequence shown here is derived from an EMBL/GenBank/DDBJ whole genome shotgun (WGS) entry which is preliminary data.</text>
</comment>
<proteinExistence type="predicted"/>
<evidence type="ECO:0000313" key="2">
    <source>
        <dbReference type="Proteomes" id="UP001162483"/>
    </source>
</evidence>
<sequence>MSLTLGSVGKNNQIIDHLNIVGCSQRERKCPYHCGVQWKDVPYIERRRQLSGRLVPYMGCRGKLDVSTYSCAGQCGDMSPPIRASVGRISLIKILGLVYVGRMSPLTLRGHVGRMSTSHWLDLSVEELSLTFWGT</sequence>
<keyword evidence="2" id="KW-1185">Reference proteome</keyword>
<dbReference type="EMBL" id="CATNWA010015637">
    <property type="protein sequence ID" value="CAI9585332.1"/>
    <property type="molecule type" value="Genomic_DNA"/>
</dbReference>
<protein>
    <submittedName>
        <fullName evidence="1">Uncharacterized protein</fullName>
    </submittedName>
</protein>
<gene>
    <name evidence="1" type="ORF">SPARVUS_LOCUS10163867</name>
</gene>